<dbReference type="EMBL" id="CAXDID020000419">
    <property type="protein sequence ID" value="CAL6089451.1"/>
    <property type="molecule type" value="Genomic_DNA"/>
</dbReference>
<accession>A0AA86PE03</accession>
<organism evidence="1">
    <name type="scientific">Hexamita inflata</name>
    <dbReference type="NCBI Taxonomy" id="28002"/>
    <lineage>
        <taxon>Eukaryota</taxon>
        <taxon>Metamonada</taxon>
        <taxon>Diplomonadida</taxon>
        <taxon>Hexamitidae</taxon>
        <taxon>Hexamitinae</taxon>
        <taxon>Hexamita</taxon>
    </lineage>
</organism>
<keyword evidence="3" id="KW-1185">Reference proteome</keyword>
<reference evidence="2 3" key="2">
    <citation type="submission" date="2024-07" db="EMBL/GenBank/DDBJ databases">
        <authorList>
            <person name="Akdeniz Z."/>
        </authorList>
    </citation>
    <scope>NUCLEOTIDE SEQUENCE [LARGE SCALE GENOMIC DNA]</scope>
</reference>
<name>A0AA86PE03_9EUKA</name>
<evidence type="ECO:0000313" key="1">
    <source>
        <dbReference type="EMBL" id="CAI9936171.1"/>
    </source>
</evidence>
<evidence type="ECO:0000313" key="3">
    <source>
        <dbReference type="Proteomes" id="UP001642409"/>
    </source>
</evidence>
<evidence type="ECO:0000313" key="2">
    <source>
        <dbReference type="EMBL" id="CAL6089451.1"/>
    </source>
</evidence>
<keyword evidence="1" id="KW-0647">Proteasome</keyword>
<dbReference type="Proteomes" id="UP001642409">
    <property type="component" value="Unassembled WGS sequence"/>
</dbReference>
<proteinExistence type="predicted"/>
<dbReference type="GO" id="GO:0000502">
    <property type="term" value="C:proteasome complex"/>
    <property type="evidence" value="ECO:0007669"/>
    <property type="project" value="UniProtKB-KW"/>
</dbReference>
<gene>
    <name evidence="1" type="ORF">HINF_LOCUS23816</name>
    <name evidence="2" type="ORF">HINF_LOCUS64839</name>
</gene>
<dbReference type="AlphaFoldDB" id="A0AA86PE03"/>
<dbReference type="EMBL" id="CATOUU010000632">
    <property type="protein sequence ID" value="CAI9936171.1"/>
    <property type="molecule type" value="Genomic_DNA"/>
</dbReference>
<comment type="caution">
    <text evidence="1">The sequence shown here is derived from an EMBL/GenBank/DDBJ whole genome shotgun (WGS) entry which is preliminary data.</text>
</comment>
<protein>
    <submittedName>
        <fullName evidence="1">26S proteasome regulatory subunit</fullName>
    </submittedName>
    <submittedName>
        <fullName evidence="2">26S_proteasome regulatory subunit</fullName>
    </submittedName>
</protein>
<reference evidence="1" key="1">
    <citation type="submission" date="2023-06" db="EMBL/GenBank/DDBJ databases">
        <authorList>
            <person name="Kurt Z."/>
        </authorList>
    </citation>
    <scope>NUCLEOTIDE SEQUENCE</scope>
</reference>
<sequence length="148" mass="16948">MVMFENSELQKVEPVLAVPNTLIKKHGYSVLSKEVKQTELEQYVQKARLSQQDLKDEKKSAQRFNFMRQVRDIAMEEFIRQANNVKLADVLAGQDKTTKEVEEDYEILQAPVRITEEMVGQVQMVTGGGYEVVFGALKRGVVVVREEE</sequence>